<protein>
    <recommendedName>
        <fullName evidence="6">Ribosome biogenesis protein BOP1 homolog</fullName>
    </recommendedName>
</protein>
<feature type="repeat" description="WD" evidence="7">
    <location>
        <begin position="431"/>
        <end position="472"/>
    </location>
</feature>
<dbReference type="InterPro" id="IPR019775">
    <property type="entry name" value="WD40_repeat_CS"/>
</dbReference>
<comment type="similarity">
    <text evidence="6">Belongs to the WD repeat BOP1/ERB1 family.</text>
</comment>
<dbReference type="Pfam" id="PF08145">
    <property type="entry name" value="BOP1NT"/>
    <property type="match status" value="1"/>
</dbReference>
<keyword evidence="5 6" id="KW-0539">Nucleus</keyword>
<feature type="domain" description="BOP1 N-terminal" evidence="9">
    <location>
        <begin position="186"/>
        <end position="424"/>
    </location>
</feature>
<comment type="function">
    <text evidence="6">Required for maturation of ribosomal RNAs and formation of the large ribosomal subunit.</text>
</comment>
<dbReference type="GO" id="GO:0000463">
    <property type="term" value="P:maturation of LSU-rRNA from tricistronic rRNA transcript (SSU-rRNA, 5.8S rRNA, LSU-rRNA)"/>
    <property type="evidence" value="ECO:0007669"/>
    <property type="project" value="UniProtKB-UniRule"/>
</dbReference>
<dbReference type="InterPro" id="IPR012953">
    <property type="entry name" value="BOP1_N_dom"/>
</dbReference>
<dbReference type="Pfam" id="PF00400">
    <property type="entry name" value="WD40"/>
    <property type="match status" value="3"/>
</dbReference>
<dbReference type="SMART" id="SM01035">
    <property type="entry name" value="BOP1NT"/>
    <property type="match status" value="1"/>
</dbReference>
<dbReference type="PANTHER" id="PTHR17605">
    <property type="entry name" value="RIBOSOME BIOGENESIS PROTEIN BOP1 BLOCK OF PROLIFERATION 1 PROTEIN"/>
    <property type="match status" value="1"/>
</dbReference>
<dbReference type="SMART" id="SM00320">
    <property type="entry name" value="WD40"/>
    <property type="match status" value="7"/>
</dbReference>
<accession>A0A176WMT8</accession>
<sequence>MGKVTTVKRKLRSGGVATPAPQSDSDSDVKDDLKLDEESEEESPSNSDAEDVSDSDVFVSDDEEEEDSDADDEVENAMRALLTANGAGNSEDSDGDDSDYVSGGSDSEFDDSDDEGDDSGSEEEGAGAADNNVGGKVVDSTLAKVSEENAGEGNGTGVKAVEESDSEDDGELNPRNTIGDVPLEWYRDEKHIGYDKDGKKITKQERKDQLDAFLSRADDSKDWRRLYDEYNDEEIILTKDEIKMINKLREGRTPHEGVNPHEEYTDWFEWEDKGHPLSNAPEPKRRFIPSKWEAKKVVKLVRALRKGWISLEKPKEKPKYYMLWGDDLQTAERTANGLAYIPAPKPKLPGHEESYNPPEEYIPTQEEINAYQLMYEEDRPKYIPKQLFRSIADITLIFRPRKINIDPESLVPKLPKPKDLQPFPTTCYLEFRGHTGIVCTLATSPSGEWLASGSQDGSVRIWEVQTGRCRKIWEMGSAVKQIAWNPNPQISILAVAVENEVVLVNSETGPEEDEANLLTLLTVVQKPKAVEDETPLTKWIQHEEFKGIRLRHHHVVHSVAWHYKGDYIVTVAPDDILSFVGRRSLWLVSLTASSSPNTRAVLVHQLSKQLTQNPFRKHHGRVVSVLFHPTRPFLFVATKIHVRVYNLAKQQLSKKLLTSLHEISSMAVHPGGDNLILGSKEAKLAWFDMDLSTKPYKILKNHSRDIRSVAYHKKYPLFATCSDDSTAHVFHGMVYSDLLQNPLIVPVKVLRGHQNGIFDCEFHPKQPWLFTAGGDEVIRMKVWYGICAEACAVYGHAGRYYFSMNRCVLETKEYLISLVNFTLLERSAT</sequence>
<dbReference type="GO" id="GO:0000466">
    <property type="term" value="P:maturation of 5.8S rRNA from tricistronic rRNA transcript (SSU-rRNA, 5.8S rRNA, LSU-rRNA)"/>
    <property type="evidence" value="ECO:0007669"/>
    <property type="project" value="UniProtKB-UniRule"/>
</dbReference>
<keyword evidence="4" id="KW-0677">Repeat</keyword>
<feature type="compositionally biased region" description="Basic residues" evidence="8">
    <location>
        <begin position="1"/>
        <end position="12"/>
    </location>
</feature>
<keyword evidence="3 7" id="KW-0853">WD repeat</keyword>
<reference evidence="10" key="1">
    <citation type="submission" date="2016-03" db="EMBL/GenBank/DDBJ databases">
        <title>Mechanisms controlling the formation of the plant cell surface in tip-growing cells are functionally conserved among land plants.</title>
        <authorList>
            <person name="Honkanen S."/>
            <person name="Jones V.A."/>
            <person name="Morieri G."/>
            <person name="Champion C."/>
            <person name="Hetherington A.J."/>
            <person name="Kelly S."/>
            <person name="Saint-Marcoux D."/>
            <person name="Proust H."/>
            <person name="Prescott H."/>
            <person name="Dolan L."/>
        </authorList>
    </citation>
    <scope>NUCLEOTIDE SEQUENCE [LARGE SCALE GENOMIC DNA]</scope>
    <source>
        <tissue evidence="10">Whole gametophyte</tissue>
    </source>
</reference>
<dbReference type="GO" id="GO:0043021">
    <property type="term" value="F:ribonucleoprotein complex binding"/>
    <property type="evidence" value="ECO:0007669"/>
    <property type="project" value="UniProtKB-UniRule"/>
</dbReference>
<dbReference type="InterPro" id="IPR028598">
    <property type="entry name" value="BOP1/Erb1"/>
</dbReference>
<gene>
    <name evidence="10" type="ORF">AXG93_1658s1000</name>
</gene>
<dbReference type="InterPro" id="IPR015943">
    <property type="entry name" value="WD40/YVTN_repeat-like_dom_sf"/>
</dbReference>
<keyword evidence="2 6" id="KW-0698">rRNA processing</keyword>
<dbReference type="PROSITE" id="PS00678">
    <property type="entry name" value="WD_REPEATS_1"/>
    <property type="match status" value="1"/>
</dbReference>
<dbReference type="PANTHER" id="PTHR17605:SF0">
    <property type="entry name" value="RIBOSOME BIOGENESIS PROTEIN BOP1"/>
    <property type="match status" value="1"/>
</dbReference>
<dbReference type="GO" id="GO:0070545">
    <property type="term" value="C:PeBoW complex"/>
    <property type="evidence" value="ECO:0007669"/>
    <property type="project" value="TreeGrafter"/>
</dbReference>
<evidence type="ECO:0000259" key="9">
    <source>
        <dbReference type="SMART" id="SM01035"/>
    </source>
</evidence>
<feature type="compositionally biased region" description="Acidic residues" evidence="8">
    <location>
        <begin position="107"/>
        <end position="125"/>
    </location>
</feature>
<dbReference type="GO" id="GO:0030687">
    <property type="term" value="C:preribosome, large subunit precursor"/>
    <property type="evidence" value="ECO:0007669"/>
    <property type="project" value="UniProtKB-UniRule"/>
</dbReference>
<evidence type="ECO:0000313" key="11">
    <source>
        <dbReference type="Proteomes" id="UP000077202"/>
    </source>
</evidence>
<evidence type="ECO:0000256" key="2">
    <source>
        <dbReference type="ARBA" id="ARBA00022552"/>
    </source>
</evidence>
<evidence type="ECO:0000256" key="8">
    <source>
        <dbReference type="SAM" id="MobiDB-lite"/>
    </source>
</evidence>
<dbReference type="InterPro" id="IPR001680">
    <property type="entry name" value="WD40_rpt"/>
</dbReference>
<comment type="subcellular location">
    <subcellularLocation>
        <location evidence="6">Nucleus</location>
        <location evidence="6">Nucleolus</location>
    </subcellularLocation>
    <subcellularLocation>
        <location evidence="6">Nucleus</location>
        <location evidence="6">Nucleoplasm</location>
    </subcellularLocation>
</comment>
<dbReference type="Gene3D" id="2.130.10.10">
    <property type="entry name" value="YVTN repeat-like/Quinoprotein amine dehydrogenase"/>
    <property type="match status" value="1"/>
</dbReference>
<dbReference type="AlphaFoldDB" id="A0A176WMT8"/>
<evidence type="ECO:0000313" key="10">
    <source>
        <dbReference type="EMBL" id="OAE33893.1"/>
    </source>
</evidence>
<dbReference type="HAMAP" id="MF_03027">
    <property type="entry name" value="BOP1"/>
    <property type="match status" value="1"/>
</dbReference>
<comment type="caution">
    <text evidence="10">The sequence shown here is derived from an EMBL/GenBank/DDBJ whole genome shotgun (WGS) entry which is preliminary data.</text>
</comment>
<keyword evidence="1 6" id="KW-0690">Ribosome biogenesis</keyword>
<evidence type="ECO:0000256" key="5">
    <source>
        <dbReference type="ARBA" id="ARBA00023242"/>
    </source>
</evidence>
<keyword evidence="11" id="KW-1185">Reference proteome</keyword>
<name>A0A176WMT8_MARPO</name>
<evidence type="ECO:0000256" key="6">
    <source>
        <dbReference type="HAMAP-Rule" id="MF_03027"/>
    </source>
</evidence>
<dbReference type="Proteomes" id="UP000077202">
    <property type="component" value="Unassembled WGS sequence"/>
</dbReference>
<dbReference type="GO" id="GO:0005654">
    <property type="term" value="C:nucleoplasm"/>
    <property type="evidence" value="ECO:0007669"/>
    <property type="project" value="UniProtKB-SubCell"/>
</dbReference>
<feature type="region of interest" description="Disordered" evidence="8">
    <location>
        <begin position="1"/>
        <end position="180"/>
    </location>
</feature>
<organism evidence="10 11">
    <name type="scientific">Marchantia polymorpha subsp. ruderalis</name>
    <dbReference type="NCBI Taxonomy" id="1480154"/>
    <lineage>
        <taxon>Eukaryota</taxon>
        <taxon>Viridiplantae</taxon>
        <taxon>Streptophyta</taxon>
        <taxon>Embryophyta</taxon>
        <taxon>Marchantiophyta</taxon>
        <taxon>Marchantiopsida</taxon>
        <taxon>Marchantiidae</taxon>
        <taxon>Marchantiales</taxon>
        <taxon>Marchantiaceae</taxon>
        <taxon>Marchantia</taxon>
    </lineage>
</organism>
<feature type="compositionally biased region" description="Acidic residues" evidence="8">
    <location>
        <begin position="34"/>
        <end position="75"/>
    </location>
</feature>
<dbReference type="PROSITE" id="PS50294">
    <property type="entry name" value="WD_REPEATS_REGION"/>
    <property type="match status" value="1"/>
</dbReference>
<evidence type="ECO:0000256" key="3">
    <source>
        <dbReference type="ARBA" id="ARBA00022574"/>
    </source>
</evidence>
<dbReference type="SUPFAM" id="SSF50978">
    <property type="entry name" value="WD40 repeat-like"/>
    <property type="match status" value="1"/>
</dbReference>
<proteinExistence type="inferred from homology"/>
<evidence type="ECO:0000256" key="4">
    <source>
        <dbReference type="ARBA" id="ARBA00022737"/>
    </source>
</evidence>
<evidence type="ECO:0000256" key="7">
    <source>
        <dbReference type="PROSITE-ProRule" id="PRU00221"/>
    </source>
</evidence>
<dbReference type="InterPro" id="IPR036322">
    <property type="entry name" value="WD40_repeat_dom_sf"/>
</dbReference>
<dbReference type="FunFam" id="2.130.10.10:FF:000061">
    <property type="entry name" value="Ribosome biogenesis protein BOP1 homolog"/>
    <property type="match status" value="1"/>
</dbReference>
<dbReference type="EMBL" id="LVLJ01000474">
    <property type="protein sequence ID" value="OAE33893.1"/>
    <property type="molecule type" value="Genomic_DNA"/>
</dbReference>
<dbReference type="PROSITE" id="PS50082">
    <property type="entry name" value="WD_REPEATS_2"/>
    <property type="match status" value="1"/>
</dbReference>
<evidence type="ECO:0000256" key="1">
    <source>
        <dbReference type="ARBA" id="ARBA00022517"/>
    </source>
</evidence>